<gene>
    <name evidence="9" type="ORF">J2X20_004079</name>
</gene>
<name>A0ABU1YRC1_ROSSA</name>
<dbReference type="RefSeq" id="WP_310268594.1">
    <property type="nucleotide sequence ID" value="NZ_JAVDXU010000003.1"/>
</dbReference>
<evidence type="ECO:0000256" key="1">
    <source>
        <dbReference type="ARBA" id="ARBA00010718"/>
    </source>
</evidence>
<reference evidence="9 10" key="1">
    <citation type="submission" date="2023-07" db="EMBL/GenBank/DDBJ databases">
        <title>Sorghum-associated microbial communities from plants grown in Nebraska, USA.</title>
        <authorList>
            <person name="Schachtman D."/>
        </authorList>
    </citation>
    <scope>NUCLEOTIDE SEQUENCE [LARGE SCALE GENOMIC DNA]</scope>
    <source>
        <strain evidence="9 10">BE314</strain>
    </source>
</reference>
<feature type="domain" description="Alpha-carbonic anhydrase" evidence="8">
    <location>
        <begin position="37"/>
        <end position="262"/>
    </location>
</feature>
<keyword evidence="5 9" id="KW-0456">Lyase</keyword>
<evidence type="ECO:0000313" key="9">
    <source>
        <dbReference type="EMBL" id="MDR7271411.1"/>
    </source>
</evidence>
<evidence type="ECO:0000259" key="8">
    <source>
        <dbReference type="PROSITE" id="PS51144"/>
    </source>
</evidence>
<feature type="signal peptide" evidence="7">
    <location>
        <begin position="1"/>
        <end position="31"/>
    </location>
</feature>
<dbReference type="SMART" id="SM01057">
    <property type="entry name" value="Carb_anhydrase"/>
    <property type="match status" value="1"/>
</dbReference>
<keyword evidence="3" id="KW-0479">Metal-binding</keyword>
<comment type="catalytic activity">
    <reaction evidence="6">
        <text>hydrogencarbonate + H(+) = CO2 + H2O</text>
        <dbReference type="Rhea" id="RHEA:10748"/>
        <dbReference type="ChEBI" id="CHEBI:15377"/>
        <dbReference type="ChEBI" id="CHEBI:15378"/>
        <dbReference type="ChEBI" id="CHEBI:16526"/>
        <dbReference type="ChEBI" id="CHEBI:17544"/>
        <dbReference type="EC" id="4.2.1.1"/>
    </reaction>
</comment>
<dbReference type="EMBL" id="JAVDXU010000003">
    <property type="protein sequence ID" value="MDR7271411.1"/>
    <property type="molecule type" value="Genomic_DNA"/>
</dbReference>
<dbReference type="SUPFAM" id="SSF51069">
    <property type="entry name" value="Carbonic anhydrase"/>
    <property type="match status" value="1"/>
</dbReference>
<evidence type="ECO:0000256" key="4">
    <source>
        <dbReference type="ARBA" id="ARBA00022833"/>
    </source>
</evidence>
<evidence type="ECO:0000313" key="10">
    <source>
        <dbReference type="Proteomes" id="UP001180453"/>
    </source>
</evidence>
<evidence type="ECO:0000256" key="3">
    <source>
        <dbReference type="ARBA" id="ARBA00022723"/>
    </source>
</evidence>
<dbReference type="InterPro" id="IPR001148">
    <property type="entry name" value="CA_dom"/>
</dbReference>
<keyword evidence="10" id="KW-1185">Reference proteome</keyword>
<dbReference type="CDD" id="cd03124">
    <property type="entry name" value="alpha_CA_prokaryotic_like"/>
    <property type="match status" value="1"/>
</dbReference>
<accession>A0ABU1YRC1</accession>
<evidence type="ECO:0000256" key="7">
    <source>
        <dbReference type="SAM" id="SignalP"/>
    </source>
</evidence>
<dbReference type="EC" id="4.2.1.1" evidence="2"/>
<keyword evidence="7" id="KW-0732">Signal</keyword>
<evidence type="ECO:0000256" key="5">
    <source>
        <dbReference type="ARBA" id="ARBA00023239"/>
    </source>
</evidence>
<evidence type="ECO:0000256" key="6">
    <source>
        <dbReference type="ARBA" id="ARBA00048348"/>
    </source>
</evidence>
<dbReference type="PROSITE" id="PS51144">
    <property type="entry name" value="ALPHA_CA_2"/>
    <property type="match status" value="1"/>
</dbReference>
<sequence>MNLTFAPLPRRQTLAGLLIAGLAALPAAVLAADGHAPHWEYSGKAGPAQWGKIAPEFGTCATGHAQTPIDVKGATPADLPALQFSYGSMPLNLVNNGHTVQVNASGENKLNVGGREFKLLQFHFHTPSEEAINGKRFAMVAHFVHKDADGKLGVVGLLLKPGKPNAAFKAVFDNLPTQPNADAPATPAGLSLDLAALLPAKLSYYSFDGSLTTPPCSEGVSWMVLREPVELSPAQIKQFRRIFAHNARPLQPLGDRKVLASP</sequence>
<keyword evidence="4" id="KW-0862">Zinc</keyword>
<dbReference type="Pfam" id="PF00194">
    <property type="entry name" value="Carb_anhydrase"/>
    <property type="match status" value="1"/>
</dbReference>
<proteinExistence type="inferred from homology"/>
<evidence type="ECO:0000256" key="2">
    <source>
        <dbReference type="ARBA" id="ARBA00012925"/>
    </source>
</evidence>
<dbReference type="Gene3D" id="3.10.200.10">
    <property type="entry name" value="Alpha carbonic anhydrase"/>
    <property type="match status" value="1"/>
</dbReference>
<dbReference type="GO" id="GO:0004089">
    <property type="term" value="F:carbonate dehydratase activity"/>
    <property type="evidence" value="ECO:0007669"/>
    <property type="project" value="UniProtKB-EC"/>
</dbReference>
<dbReference type="InterPro" id="IPR041891">
    <property type="entry name" value="Alpha_CA_prokaryot-like"/>
</dbReference>
<dbReference type="PANTHER" id="PTHR18952">
    <property type="entry name" value="CARBONIC ANHYDRASE"/>
    <property type="match status" value="1"/>
</dbReference>
<comment type="caution">
    <text evidence="9">The sequence shown here is derived from an EMBL/GenBank/DDBJ whole genome shotgun (WGS) entry which is preliminary data.</text>
</comment>
<comment type="similarity">
    <text evidence="1">Belongs to the alpha-carbonic anhydrase family.</text>
</comment>
<dbReference type="InterPro" id="IPR036398">
    <property type="entry name" value="CA_dom_sf"/>
</dbReference>
<protein>
    <recommendedName>
        <fullName evidence="2">carbonic anhydrase</fullName>
        <ecNumber evidence="2">4.2.1.1</ecNumber>
    </recommendedName>
</protein>
<dbReference type="InterPro" id="IPR023561">
    <property type="entry name" value="Carbonic_anhydrase_a-class"/>
</dbReference>
<organism evidence="9 10">
    <name type="scientific">Roseateles saccharophilus</name>
    <name type="common">Pseudomonas saccharophila</name>
    <dbReference type="NCBI Taxonomy" id="304"/>
    <lineage>
        <taxon>Bacteria</taxon>
        <taxon>Pseudomonadati</taxon>
        <taxon>Pseudomonadota</taxon>
        <taxon>Betaproteobacteria</taxon>
        <taxon>Burkholderiales</taxon>
        <taxon>Sphaerotilaceae</taxon>
        <taxon>Roseateles</taxon>
    </lineage>
</organism>
<dbReference type="PANTHER" id="PTHR18952:SF265">
    <property type="entry name" value="CARBONIC ANHYDRASE"/>
    <property type="match status" value="1"/>
</dbReference>
<feature type="chain" id="PRO_5045135115" description="carbonic anhydrase" evidence="7">
    <location>
        <begin position="32"/>
        <end position="262"/>
    </location>
</feature>
<dbReference type="Proteomes" id="UP001180453">
    <property type="component" value="Unassembled WGS sequence"/>
</dbReference>